<dbReference type="RefSeq" id="WP_046574859.1">
    <property type="nucleotide sequence ID" value="NZ_CP010429.1"/>
</dbReference>
<evidence type="ECO:0000256" key="6">
    <source>
        <dbReference type="ARBA" id="ARBA00023136"/>
    </source>
</evidence>
<dbReference type="InterPro" id="IPR005828">
    <property type="entry name" value="MFS_sugar_transport-like"/>
</dbReference>
<proteinExistence type="predicted"/>
<dbReference type="CDD" id="cd17369">
    <property type="entry name" value="MFS_ShiA_like"/>
    <property type="match status" value="1"/>
</dbReference>
<sequence length="526" mass="57781">MLTEAPKTTSSTRSLISVIGASSVGTLIEWYDFYIFGSLATVLATKFFPEGNPTAAFLSTLATFAAGFIVRPFGALFFGRLGDLIGRKYTFMVTLMLMGGATFFIGLIPSYETIGYLAPTLVLVLRLLQGLALGGEYGGAATYVAEYSPVGQRGYWTSWIQTTATIGLFVSLLVILLTRKSMSKDDFDEWGWRVPFLVSILMVFISYIIRKNMHESPLFAKAKAEGKTSTNPLKESFGNKYNFKFVLLALFGATMGQGVVWYTGQFYAMNFVKTVCNVDPIQSDELMTVALLMGTPFFVVFGWLSDKIGRKGIMLSGMLVAILSYRTIYESMYQTTNVKNKQEITKGFSADSTVTPDPKVAGGTILTRTIKRTYTDGTLLTEVTKLKRSADPTTAPARPDIKKTVKLNDGDRWSLIWLVFIQVIFVTLVYGPIAAFLVEMFPVKIRYTSMSLPYHIGNGVFGGLLPAVATYLATGANEANMAADKAGKALPYAAPYLEGLWYPIIVAGVSLLIGLFYIRNRAQVVD</sequence>
<dbReference type="AlphaFoldDB" id="A0A0E3ZX25"/>
<dbReference type="GO" id="GO:0022857">
    <property type="term" value="F:transmembrane transporter activity"/>
    <property type="evidence" value="ECO:0007669"/>
    <property type="project" value="InterPro"/>
</dbReference>
<dbReference type="OrthoDB" id="9783227at2"/>
<feature type="transmembrane region" description="Helical" evidence="7">
    <location>
        <begin position="190"/>
        <end position="209"/>
    </location>
</feature>
<name>A0A0E3ZX25_9BACT</name>
<feature type="transmembrane region" description="Helical" evidence="7">
    <location>
        <begin position="415"/>
        <end position="440"/>
    </location>
</feature>
<keyword evidence="5 7" id="KW-1133">Transmembrane helix</keyword>
<evidence type="ECO:0000256" key="4">
    <source>
        <dbReference type="ARBA" id="ARBA00022692"/>
    </source>
</evidence>
<evidence type="ECO:0000259" key="8">
    <source>
        <dbReference type="PROSITE" id="PS50850"/>
    </source>
</evidence>
<evidence type="ECO:0000256" key="3">
    <source>
        <dbReference type="ARBA" id="ARBA00022475"/>
    </source>
</evidence>
<comment type="subcellular location">
    <subcellularLocation>
        <location evidence="1">Cell membrane</location>
        <topology evidence="1">Multi-pass membrane protein</topology>
    </subcellularLocation>
</comment>
<dbReference type="Gene3D" id="1.20.1250.20">
    <property type="entry name" value="MFS general substrate transporter like domains"/>
    <property type="match status" value="1"/>
</dbReference>
<dbReference type="HOGENOM" id="CLU_001265_39_2_10"/>
<feature type="transmembrane region" description="Helical" evidence="7">
    <location>
        <begin position="452"/>
        <end position="473"/>
    </location>
</feature>
<feature type="transmembrane region" description="Helical" evidence="7">
    <location>
        <begin position="15"/>
        <end position="36"/>
    </location>
</feature>
<reference evidence="9 10" key="1">
    <citation type="journal article" date="2014" name="Curr. Microbiol.">
        <title>Spirosoma radiotolerans sp. nov., a gamma-radiation-resistant bacterium isolated from gamma ray-irradiated soil.</title>
        <authorList>
            <person name="Lee J.J."/>
            <person name="Srinivasan S."/>
            <person name="Lim S."/>
            <person name="Joe M."/>
            <person name="Im S."/>
            <person name="Bae S.I."/>
            <person name="Park K.R."/>
            <person name="Han J.H."/>
            <person name="Park S.H."/>
            <person name="Joo B.M."/>
            <person name="Park S.J."/>
            <person name="Kim M.K."/>
        </authorList>
    </citation>
    <scope>NUCLEOTIDE SEQUENCE [LARGE SCALE GENOMIC DNA]</scope>
    <source>
        <strain evidence="9 10">DG5A</strain>
    </source>
</reference>
<dbReference type="Pfam" id="PF00083">
    <property type="entry name" value="Sugar_tr"/>
    <property type="match status" value="1"/>
</dbReference>
<keyword evidence="3" id="KW-1003">Cell membrane</keyword>
<dbReference type="KEGG" id="srd:SD10_15490"/>
<evidence type="ECO:0000256" key="5">
    <source>
        <dbReference type="ARBA" id="ARBA00022989"/>
    </source>
</evidence>
<dbReference type="EMBL" id="CP010429">
    <property type="protein sequence ID" value="AKD56088.1"/>
    <property type="molecule type" value="Genomic_DNA"/>
</dbReference>
<dbReference type="PATRIC" id="fig|1379870.5.peg.3367"/>
<dbReference type="PANTHER" id="PTHR43045:SF7">
    <property type="entry name" value="MAJOR FACILITATOR SUPERFAMILY TRANSPORTER"/>
    <property type="match status" value="1"/>
</dbReference>
<dbReference type="InterPro" id="IPR020846">
    <property type="entry name" value="MFS_dom"/>
</dbReference>
<keyword evidence="4 7" id="KW-0812">Transmembrane</keyword>
<dbReference type="STRING" id="1379870.SD10_15490"/>
<dbReference type="FunFam" id="1.20.1250.20:FF:000001">
    <property type="entry name" value="Dicarboxylate MFS transporter"/>
    <property type="match status" value="1"/>
</dbReference>
<dbReference type="PROSITE" id="PS50850">
    <property type="entry name" value="MFS"/>
    <property type="match status" value="1"/>
</dbReference>
<feature type="transmembrane region" description="Helical" evidence="7">
    <location>
        <begin position="89"/>
        <end position="108"/>
    </location>
</feature>
<feature type="transmembrane region" description="Helical" evidence="7">
    <location>
        <begin position="245"/>
        <end position="266"/>
    </location>
</feature>
<protein>
    <submittedName>
        <fullName evidence="9">MFS transporter</fullName>
    </submittedName>
</protein>
<dbReference type="Proteomes" id="UP000033054">
    <property type="component" value="Chromosome"/>
</dbReference>
<dbReference type="GO" id="GO:0005886">
    <property type="term" value="C:plasma membrane"/>
    <property type="evidence" value="ECO:0007669"/>
    <property type="project" value="UniProtKB-SubCell"/>
</dbReference>
<dbReference type="InterPro" id="IPR005829">
    <property type="entry name" value="Sugar_transporter_CS"/>
</dbReference>
<feature type="transmembrane region" description="Helical" evidence="7">
    <location>
        <begin position="56"/>
        <end position="77"/>
    </location>
</feature>
<feature type="transmembrane region" description="Helical" evidence="7">
    <location>
        <begin position="155"/>
        <end position="178"/>
    </location>
</feature>
<evidence type="ECO:0000313" key="10">
    <source>
        <dbReference type="Proteomes" id="UP000033054"/>
    </source>
</evidence>
<evidence type="ECO:0000256" key="7">
    <source>
        <dbReference type="SAM" id="Phobius"/>
    </source>
</evidence>
<dbReference type="PANTHER" id="PTHR43045">
    <property type="entry name" value="SHIKIMATE TRANSPORTER"/>
    <property type="match status" value="1"/>
</dbReference>
<evidence type="ECO:0000313" key="9">
    <source>
        <dbReference type="EMBL" id="AKD56088.1"/>
    </source>
</evidence>
<dbReference type="SUPFAM" id="SSF103473">
    <property type="entry name" value="MFS general substrate transporter"/>
    <property type="match status" value="1"/>
</dbReference>
<feature type="transmembrane region" description="Helical" evidence="7">
    <location>
        <begin position="312"/>
        <end position="329"/>
    </location>
</feature>
<keyword evidence="6 7" id="KW-0472">Membrane</keyword>
<feature type="transmembrane region" description="Helical" evidence="7">
    <location>
        <begin position="500"/>
        <end position="518"/>
    </location>
</feature>
<dbReference type="InterPro" id="IPR036259">
    <property type="entry name" value="MFS_trans_sf"/>
</dbReference>
<accession>A0A0E3ZX25</accession>
<keyword evidence="10" id="KW-1185">Reference proteome</keyword>
<gene>
    <name evidence="9" type="ORF">SD10_15490</name>
</gene>
<feature type="transmembrane region" description="Helical" evidence="7">
    <location>
        <begin position="114"/>
        <end position="134"/>
    </location>
</feature>
<evidence type="ECO:0000256" key="1">
    <source>
        <dbReference type="ARBA" id="ARBA00004651"/>
    </source>
</evidence>
<keyword evidence="2" id="KW-0813">Transport</keyword>
<feature type="domain" description="Major facilitator superfamily (MFS) profile" evidence="8">
    <location>
        <begin position="18"/>
        <end position="522"/>
    </location>
</feature>
<evidence type="ECO:0000256" key="2">
    <source>
        <dbReference type="ARBA" id="ARBA00022448"/>
    </source>
</evidence>
<feature type="transmembrane region" description="Helical" evidence="7">
    <location>
        <begin position="286"/>
        <end position="305"/>
    </location>
</feature>
<dbReference type="PROSITE" id="PS00217">
    <property type="entry name" value="SUGAR_TRANSPORT_2"/>
    <property type="match status" value="1"/>
</dbReference>
<organism evidence="9 10">
    <name type="scientific">Spirosoma radiotolerans</name>
    <dbReference type="NCBI Taxonomy" id="1379870"/>
    <lineage>
        <taxon>Bacteria</taxon>
        <taxon>Pseudomonadati</taxon>
        <taxon>Bacteroidota</taxon>
        <taxon>Cytophagia</taxon>
        <taxon>Cytophagales</taxon>
        <taxon>Cytophagaceae</taxon>
        <taxon>Spirosoma</taxon>
    </lineage>
</organism>